<comment type="caution">
    <text evidence="7">The sequence shown here is derived from an EMBL/GenBank/DDBJ whole genome shotgun (WGS) entry which is preliminary data.</text>
</comment>
<dbReference type="PANTHER" id="PTHR43182">
    <property type="entry name" value="COBALT-PRECORRIN-6B C(15)-METHYLTRANSFERASE (DECARBOXYLATING)"/>
    <property type="match status" value="1"/>
</dbReference>
<sequence length="411" mass="43607">MTDGTAQTRWLTLVGVGEDGPNGLSPAARSLIENAPYVVGGERHLALCQTLIKGEAHTWGKPFSSALKAVLARRGQPTLLLASGDPFLYGVGASLAAHITPEEFWCVPSVSSVALACARMGWAQQACRVLSLCGRPKELLLPYLQPGARLLILCADEQTPAMVLNWLAERGLVQAQWHCLQALGGPQEQIVSGLVQDSVPVAVSRLCIMALHVPATGVDNIIPRVAGLPDISFEHDGQLTKREIRAVTLSSLAPRAGELLWDVGGGAGSVGIEWMLADPACRTITVERTPERAARIARNAQTLGVPDLQVITGQAPTAFDGLPAPDAIFVGGGASNPALLEAAWAALKPGGRIVVNGVVLETEVRLFEAMQTWGGNLTRLNVARLDTVGTLHGFRPAMSVTQWVAWKPRQP</sequence>
<dbReference type="InterPro" id="IPR050714">
    <property type="entry name" value="Cobalamin_biosynth_MTase"/>
</dbReference>
<dbReference type="EMBL" id="JOMQ01000041">
    <property type="protein sequence ID" value="OUJ01622.1"/>
    <property type="molecule type" value="Genomic_DNA"/>
</dbReference>
<evidence type="ECO:0000313" key="8">
    <source>
        <dbReference type="Proteomes" id="UP000196086"/>
    </source>
</evidence>
<evidence type="ECO:0000313" key="7">
    <source>
        <dbReference type="EMBL" id="OUJ01622.1"/>
    </source>
</evidence>
<dbReference type="OrthoDB" id="9787825at2"/>
<dbReference type="Pfam" id="PF01135">
    <property type="entry name" value="PCMT"/>
    <property type="match status" value="1"/>
</dbReference>
<evidence type="ECO:0000256" key="3">
    <source>
        <dbReference type="ARBA" id="ARBA00022603"/>
    </source>
</evidence>
<dbReference type="SUPFAM" id="SSF53335">
    <property type="entry name" value="S-adenosyl-L-methionine-dependent methyltransferases"/>
    <property type="match status" value="1"/>
</dbReference>
<dbReference type="InterPro" id="IPR035996">
    <property type="entry name" value="4pyrrol_Methylase_sf"/>
</dbReference>
<dbReference type="AlphaFoldDB" id="A0A1Z5YTF6"/>
<dbReference type="PIRSF" id="PIRSF036428">
    <property type="entry name" value="CobL"/>
    <property type="match status" value="1"/>
</dbReference>
<dbReference type="CDD" id="cd11644">
    <property type="entry name" value="Precorrin-6Y-MT"/>
    <property type="match status" value="1"/>
</dbReference>
<proteinExistence type="predicted"/>
<dbReference type="GO" id="GO:0009236">
    <property type="term" value="P:cobalamin biosynthetic process"/>
    <property type="evidence" value="ECO:0007669"/>
    <property type="project" value="UniProtKB-UniPathway"/>
</dbReference>
<keyword evidence="2" id="KW-0169">Cobalamin biosynthesis</keyword>
<evidence type="ECO:0000256" key="1">
    <source>
        <dbReference type="ARBA" id="ARBA00004953"/>
    </source>
</evidence>
<dbReference type="RefSeq" id="WP_086651548.1">
    <property type="nucleotide sequence ID" value="NZ_JOMQ01000041.1"/>
</dbReference>
<evidence type="ECO:0000256" key="2">
    <source>
        <dbReference type="ARBA" id="ARBA00022573"/>
    </source>
</evidence>
<dbReference type="GO" id="GO:0008276">
    <property type="term" value="F:protein methyltransferase activity"/>
    <property type="evidence" value="ECO:0007669"/>
    <property type="project" value="InterPro"/>
</dbReference>
<dbReference type="UniPathway" id="UPA00148"/>
<dbReference type="Gene3D" id="3.40.50.150">
    <property type="entry name" value="Vaccinia Virus protein VP39"/>
    <property type="match status" value="1"/>
</dbReference>
<reference evidence="7 8" key="1">
    <citation type="submission" date="2014-06" db="EMBL/GenBank/DDBJ databases">
        <authorList>
            <person name="Ju J."/>
            <person name="Zhang J."/>
        </authorList>
    </citation>
    <scope>NUCLEOTIDE SEQUENCE [LARGE SCALE GENOMIC DNA]</scope>
    <source>
        <strain evidence="7 8">DsW_47</strain>
    </source>
</reference>
<dbReference type="NCBIfam" id="TIGR02469">
    <property type="entry name" value="CbiT"/>
    <property type="match status" value="1"/>
</dbReference>
<gene>
    <name evidence="7" type="ORF">HK14_08400</name>
</gene>
<dbReference type="InterPro" id="IPR012818">
    <property type="entry name" value="CbiE"/>
</dbReference>
<accession>A0A1Z5YTF6</accession>
<keyword evidence="3" id="KW-0489">Methyltransferase</keyword>
<organism evidence="7 8">
    <name type="scientific">Acetobacter cibinongensis</name>
    <dbReference type="NCBI Taxonomy" id="146475"/>
    <lineage>
        <taxon>Bacteria</taxon>
        <taxon>Pseudomonadati</taxon>
        <taxon>Pseudomonadota</taxon>
        <taxon>Alphaproteobacteria</taxon>
        <taxon>Acetobacterales</taxon>
        <taxon>Acetobacteraceae</taxon>
        <taxon>Acetobacter</taxon>
    </lineage>
</organism>
<protein>
    <recommendedName>
        <fullName evidence="6">Tetrapyrrole methylase domain-containing protein</fullName>
    </recommendedName>
</protein>
<dbReference type="NCBIfam" id="TIGR02467">
    <property type="entry name" value="CbiE"/>
    <property type="match status" value="1"/>
</dbReference>
<evidence type="ECO:0000256" key="5">
    <source>
        <dbReference type="ARBA" id="ARBA00022691"/>
    </source>
</evidence>
<dbReference type="Proteomes" id="UP000196086">
    <property type="component" value="Unassembled WGS sequence"/>
</dbReference>
<comment type="pathway">
    <text evidence="1">Cofactor biosynthesis; adenosylcobalamin biosynthesis.</text>
</comment>
<dbReference type="InterPro" id="IPR029063">
    <property type="entry name" value="SAM-dependent_MTases_sf"/>
</dbReference>
<dbReference type="SUPFAM" id="SSF53790">
    <property type="entry name" value="Tetrapyrrole methylase"/>
    <property type="match status" value="1"/>
</dbReference>
<dbReference type="InterPro" id="IPR014008">
    <property type="entry name" value="Cbl_synth_MTase_CbiT"/>
</dbReference>
<name>A0A1Z5YTF6_9PROT</name>
<dbReference type="PANTHER" id="PTHR43182:SF1">
    <property type="entry name" value="COBALT-PRECORRIN-7 C(5)-METHYLTRANSFERASE"/>
    <property type="match status" value="1"/>
</dbReference>
<dbReference type="InterPro" id="IPR000878">
    <property type="entry name" value="4pyrrol_Mease"/>
</dbReference>
<dbReference type="GO" id="GO:0032259">
    <property type="term" value="P:methylation"/>
    <property type="evidence" value="ECO:0007669"/>
    <property type="project" value="UniProtKB-KW"/>
</dbReference>
<keyword evidence="5" id="KW-0949">S-adenosyl-L-methionine</keyword>
<evidence type="ECO:0000256" key="4">
    <source>
        <dbReference type="ARBA" id="ARBA00022679"/>
    </source>
</evidence>
<dbReference type="InterPro" id="IPR014777">
    <property type="entry name" value="4pyrrole_Mease_sub1"/>
</dbReference>
<feature type="domain" description="Tetrapyrrole methylase" evidence="6">
    <location>
        <begin position="11"/>
        <end position="196"/>
    </location>
</feature>
<dbReference type="InterPro" id="IPR006365">
    <property type="entry name" value="Cbl_synth_CobL"/>
</dbReference>
<dbReference type="Gene3D" id="3.40.1010.10">
    <property type="entry name" value="Cobalt-precorrin-4 Transmethylase, Domain 1"/>
    <property type="match status" value="1"/>
</dbReference>
<keyword evidence="4" id="KW-0808">Transferase</keyword>
<dbReference type="Pfam" id="PF00590">
    <property type="entry name" value="TP_methylase"/>
    <property type="match status" value="1"/>
</dbReference>
<evidence type="ECO:0000259" key="6">
    <source>
        <dbReference type="Pfam" id="PF00590"/>
    </source>
</evidence>